<evidence type="ECO:0000313" key="2">
    <source>
        <dbReference type="EMBL" id="PWN98963.1"/>
    </source>
</evidence>
<sequence length="729" mass="77049">MASLTPTRPSAGARAFDAARSPSGSAYGSLRGSPRLSRPSLSPSSSRGSEPLLVPLHAHDVLPSRTLVVLLRSAGKVHRLQILARARAAGLAVLAERAERWHAQDADFLDAFLAAETAEARATWSRRMTAGELRVVVFEGAHAAQVWQHLLGCDRELDSRDACREEEEQRRETLRRTYGDAALYGSIDGEAAERQIAICFPELARPGELEKIAAEARDDHFDVAEQDTHAELRALSSAHLRKASAERDNDSCPIFSQVPIDVPDLDSAAPSRMPSHANLRSDGMQYAVDSESVEVLLSSPPRRHHAPSSPRAPSDVTTCSVTSSHSAELEVPIRRRSSALAKSDTSSTSSAFRARPLPSSTHAPMRQPRLSRAAALRMGVELPAAPVRTTSEDRLSTSSSGELGISGLARAEVAPPRSIAAPSMAPRMNRAAAIRAGLDVPAAAPRPRRSSAVPATPNDPSIGISGLRRAEVEAPASIAKPTLAPRMNRAAAIRAGVELPPSAAARRAAAAAMADKTEPQADVGISGLKRAEPTKVKALQAPSVAPRGNRASMARAAAPLLEATAPASPAKQRTHSRASASLSFPARSTSRAEGILAPRRDNVTPQPNEEAEAPAKVRREVDFSSTPGHRRKSLSISGLKSLAPPAIAPRSNTAAQRRLSIGSASAVAVAAPSKRPESAAAARRPGSALAKTTQPNRPTSALAQPHQDEPSRPARVRGTAPPSAYRHVF</sequence>
<feature type="region of interest" description="Disordered" evidence="1">
    <location>
        <begin position="564"/>
        <end position="729"/>
    </location>
</feature>
<proteinExistence type="predicted"/>
<protein>
    <recommendedName>
        <fullName evidence="4">Nucleoside diphosphate kinase</fullName>
    </recommendedName>
</protein>
<feature type="compositionally biased region" description="Low complexity" evidence="1">
    <location>
        <begin position="442"/>
        <end position="455"/>
    </location>
</feature>
<feature type="region of interest" description="Disordered" evidence="1">
    <location>
        <begin position="1"/>
        <end position="49"/>
    </location>
</feature>
<evidence type="ECO:0008006" key="4">
    <source>
        <dbReference type="Google" id="ProtNLM"/>
    </source>
</evidence>
<feature type="compositionally biased region" description="Low complexity" evidence="1">
    <location>
        <begin position="663"/>
        <end position="690"/>
    </location>
</feature>
<keyword evidence="3" id="KW-1185">Reference proteome</keyword>
<gene>
    <name evidence="2" type="ORF">FA09DRAFT_345780</name>
</gene>
<dbReference type="OrthoDB" id="2162449at2759"/>
<name>A0A316ZFB3_9BASI</name>
<feature type="region of interest" description="Disordered" evidence="1">
    <location>
        <begin position="442"/>
        <end position="464"/>
    </location>
</feature>
<feature type="region of interest" description="Disordered" evidence="1">
    <location>
        <begin position="510"/>
        <end position="529"/>
    </location>
</feature>
<dbReference type="InterPro" id="IPR036850">
    <property type="entry name" value="NDK-like_dom_sf"/>
</dbReference>
<feature type="compositionally biased region" description="Basic and acidic residues" evidence="1">
    <location>
        <begin position="613"/>
        <end position="622"/>
    </location>
</feature>
<dbReference type="GeneID" id="37272258"/>
<feature type="compositionally biased region" description="Polar residues" evidence="1">
    <location>
        <begin position="315"/>
        <end position="326"/>
    </location>
</feature>
<accession>A0A316ZFB3</accession>
<feature type="compositionally biased region" description="Low complexity" evidence="1">
    <location>
        <begin position="28"/>
        <end position="49"/>
    </location>
</feature>
<feature type="region of interest" description="Disordered" evidence="1">
    <location>
        <begin position="299"/>
        <end position="368"/>
    </location>
</feature>
<dbReference type="AlphaFoldDB" id="A0A316ZFB3"/>
<dbReference type="Proteomes" id="UP000245946">
    <property type="component" value="Unassembled WGS sequence"/>
</dbReference>
<evidence type="ECO:0000313" key="3">
    <source>
        <dbReference type="Proteomes" id="UP000245946"/>
    </source>
</evidence>
<dbReference type="STRING" id="58919.A0A316ZFB3"/>
<dbReference type="RefSeq" id="XP_025599242.1">
    <property type="nucleotide sequence ID" value="XM_025744714.1"/>
</dbReference>
<evidence type="ECO:0000256" key="1">
    <source>
        <dbReference type="SAM" id="MobiDB-lite"/>
    </source>
</evidence>
<dbReference type="Gene3D" id="3.30.70.141">
    <property type="entry name" value="Nucleoside diphosphate kinase-like domain"/>
    <property type="match status" value="1"/>
</dbReference>
<dbReference type="EMBL" id="KZ819290">
    <property type="protein sequence ID" value="PWN98963.1"/>
    <property type="molecule type" value="Genomic_DNA"/>
</dbReference>
<reference evidence="2 3" key="1">
    <citation type="journal article" date="2018" name="Mol. Biol. Evol.">
        <title>Broad Genomic Sampling Reveals a Smut Pathogenic Ancestry of the Fungal Clade Ustilaginomycotina.</title>
        <authorList>
            <person name="Kijpornyongpan T."/>
            <person name="Mondo S.J."/>
            <person name="Barry K."/>
            <person name="Sandor L."/>
            <person name="Lee J."/>
            <person name="Lipzen A."/>
            <person name="Pangilinan J."/>
            <person name="LaButti K."/>
            <person name="Hainaut M."/>
            <person name="Henrissat B."/>
            <person name="Grigoriev I.V."/>
            <person name="Spatafora J.W."/>
            <person name="Aime M.C."/>
        </authorList>
    </citation>
    <scope>NUCLEOTIDE SEQUENCE [LARGE SCALE GENOMIC DNA]</scope>
    <source>
        <strain evidence="2 3">MCA 4186</strain>
    </source>
</reference>
<dbReference type="SUPFAM" id="SSF54919">
    <property type="entry name" value="Nucleoside diphosphate kinase, NDK"/>
    <property type="match status" value="1"/>
</dbReference>
<feature type="compositionally biased region" description="Polar residues" evidence="1">
    <location>
        <begin position="691"/>
        <end position="702"/>
    </location>
</feature>
<feature type="compositionally biased region" description="Polar residues" evidence="1">
    <location>
        <begin position="577"/>
        <end position="591"/>
    </location>
</feature>
<organism evidence="2 3">
    <name type="scientific">Tilletiopsis washingtonensis</name>
    <dbReference type="NCBI Taxonomy" id="58919"/>
    <lineage>
        <taxon>Eukaryota</taxon>
        <taxon>Fungi</taxon>
        <taxon>Dikarya</taxon>
        <taxon>Basidiomycota</taxon>
        <taxon>Ustilaginomycotina</taxon>
        <taxon>Exobasidiomycetes</taxon>
        <taxon>Entylomatales</taxon>
        <taxon>Entylomatales incertae sedis</taxon>
        <taxon>Tilletiopsis</taxon>
    </lineage>
</organism>